<dbReference type="InterPro" id="IPR018247">
    <property type="entry name" value="EF_Hand_1_Ca_BS"/>
</dbReference>
<dbReference type="InterPro" id="IPR002048">
    <property type="entry name" value="EF_hand_dom"/>
</dbReference>
<evidence type="ECO:0000256" key="4">
    <source>
        <dbReference type="SAM" id="MobiDB-lite"/>
    </source>
</evidence>
<dbReference type="CDD" id="cd00051">
    <property type="entry name" value="EFh"/>
    <property type="match status" value="1"/>
</dbReference>
<reference evidence="6" key="1">
    <citation type="journal article" date="2010" name="Science">
        <title>Plasticity of animal genome architecture unmasked by rapid evolution of a pelagic tunicate.</title>
        <authorList>
            <person name="Denoeud F."/>
            <person name="Henriet S."/>
            <person name="Mungpakdee S."/>
            <person name="Aury J.M."/>
            <person name="Da Silva C."/>
            <person name="Brinkmann H."/>
            <person name="Mikhaleva J."/>
            <person name="Olsen L.C."/>
            <person name="Jubin C."/>
            <person name="Canestro C."/>
            <person name="Bouquet J.M."/>
            <person name="Danks G."/>
            <person name="Poulain J."/>
            <person name="Campsteijn C."/>
            <person name="Adamski M."/>
            <person name="Cross I."/>
            <person name="Yadetie F."/>
            <person name="Muffato M."/>
            <person name="Louis A."/>
            <person name="Butcher S."/>
            <person name="Tsagkogeorga G."/>
            <person name="Konrad A."/>
            <person name="Singh S."/>
            <person name="Jensen M.F."/>
            <person name="Cong E.H."/>
            <person name="Eikeseth-Otteraa H."/>
            <person name="Noel B."/>
            <person name="Anthouard V."/>
            <person name="Porcel B.M."/>
            <person name="Kachouri-Lafond R."/>
            <person name="Nishino A."/>
            <person name="Ugolini M."/>
            <person name="Chourrout P."/>
            <person name="Nishida H."/>
            <person name="Aasland R."/>
            <person name="Huzurbazar S."/>
            <person name="Westhof E."/>
            <person name="Delsuc F."/>
            <person name="Lehrach H."/>
            <person name="Reinhardt R."/>
            <person name="Weissenbach J."/>
            <person name="Roy S.W."/>
            <person name="Artiguenave F."/>
            <person name="Postlethwait J.H."/>
            <person name="Manak J.R."/>
            <person name="Thompson E.M."/>
            <person name="Jaillon O."/>
            <person name="Du Pasquier L."/>
            <person name="Boudinot P."/>
            <person name="Liberles D.A."/>
            <person name="Volff J.N."/>
            <person name="Philippe H."/>
            <person name="Lenhard B."/>
            <person name="Roest Crollius H."/>
            <person name="Wincker P."/>
            <person name="Chourrout D."/>
        </authorList>
    </citation>
    <scope>NUCLEOTIDE SEQUENCE [LARGE SCALE GENOMIC DNA]</scope>
</reference>
<protein>
    <recommendedName>
        <fullName evidence="5">EF-hand domain-containing protein</fullName>
    </recommendedName>
</protein>
<dbReference type="AlphaFoldDB" id="E4XAK5"/>
<dbReference type="PROSITE" id="PS50222">
    <property type="entry name" value="EF_HAND_2"/>
    <property type="match status" value="2"/>
</dbReference>
<dbReference type="InParanoid" id="E4XAK5"/>
<dbReference type="InterPro" id="IPR051581">
    <property type="entry name" value="Ca-bind"/>
</dbReference>
<dbReference type="Pfam" id="PF13499">
    <property type="entry name" value="EF-hand_7"/>
    <property type="match status" value="1"/>
</dbReference>
<keyword evidence="2" id="KW-0677">Repeat</keyword>
<accession>E4XAK5</accession>
<sequence>MAAVPKLDLKTALGHDDSQDRDLKVREVASNELSWGTPLPTPSASQRPPAGISSRSNHDKPAPAKPKQQPYYYLDTTDRSEMDLSAYIPNYPTANDDSEVMAKFFLDFADLVLADCYEKIEAQTAENDRIKDIVREQMKEDCLSAGAMTSNAQQVKPIGRNPGVLKGKCRRLHDTEMAPKGSVTSASLEQYKSFTARFITKDSVKAIKELHGFFFLIDGTMMIYNYRNLGRSNYSKPVTLIAPRLSYAFAHGRRKGENFQARDIRPGGTLSFVKPGSPEPIYVRITAVEDYEPKSFDTWWGCPTGGALTEEERKDRKVLEGVQKLVKDRLKENFIKSISSLQKQFAKLDKSGDGSLSKDELQQALSSSNIRLSIDEFESVWRIVDEDQSGAIGYEEFLTAFIGEMREERAGLVQKAWKKLDPKGEGKCSVFDAEKVLSFKIHPKVKSGEKQESEIRQKFFTLLESRSNELLYRHFYDFFLMLSLLIDRDRVFFNIMFAVFGL</sequence>
<feature type="domain" description="EF-hand" evidence="5">
    <location>
        <begin position="336"/>
        <end position="371"/>
    </location>
</feature>
<dbReference type="EMBL" id="FN653032">
    <property type="protein sequence ID" value="CBY08689.1"/>
    <property type="molecule type" value="Genomic_DNA"/>
</dbReference>
<dbReference type="PANTHER" id="PTHR34524:SF15">
    <property type="entry name" value="EF-HAND DOMAIN-CONTAINING PROTEIN"/>
    <property type="match status" value="1"/>
</dbReference>
<evidence type="ECO:0000313" key="6">
    <source>
        <dbReference type="EMBL" id="CBY08689.1"/>
    </source>
</evidence>
<evidence type="ECO:0000256" key="2">
    <source>
        <dbReference type="ARBA" id="ARBA00022737"/>
    </source>
</evidence>
<dbReference type="Proteomes" id="UP000001307">
    <property type="component" value="Unassembled WGS sequence"/>
</dbReference>
<evidence type="ECO:0000256" key="1">
    <source>
        <dbReference type="ARBA" id="ARBA00022723"/>
    </source>
</evidence>
<feature type="region of interest" description="Disordered" evidence="4">
    <location>
        <begin position="1"/>
        <end position="71"/>
    </location>
</feature>
<feature type="compositionally biased region" description="Basic and acidic residues" evidence="4">
    <location>
        <begin position="7"/>
        <end position="29"/>
    </location>
</feature>
<evidence type="ECO:0000256" key="3">
    <source>
        <dbReference type="ARBA" id="ARBA00022837"/>
    </source>
</evidence>
<evidence type="ECO:0000313" key="7">
    <source>
        <dbReference type="Proteomes" id="UP000001307"/>
    </source>
</evidence>
<keyword evidence="7" id="KW-1185">Reference proteome</keyword>
<dbReference type="PROSITE" id="PS00018">
    <property type="entry name" value="EF_HAND_1"/>
    <property type="match status" value="2"/>
</dbReference>
<keyword evidence="1" id="KW-0479">Metal-binding</keyword>
<dbReference type="InterPro" id="IPR011992">
    <property type="entry name" value="EF-hand-dom_pair"/>
</dbReference>
<dbReference type="SUPFAM" id="SSF47473">
    <property type="entry name" value="EF-hand"/>
    <property type="match status" value="1"/>
</dbReference>
<dbReference type="SMART" id="SM00054">
    <property type="entry name" value="EFh"/>
    <property type="match status" value="2"/>
</dbReference>
<proteinExistence type="predicted"/>
<dbReference type="Gene3D" id="1.10.238.10">
    <property type="entry name" value="EF-hand"/>
    <property type="match status" value="2"/>
</dbReference>
<dbReference type="OrthoDB" id="6280085at2759"/>
<feature type="domain" description="EF-hand" evidence="5">
    <location>
        <begin position="372"/>
        <end position="407"/>
    </location>
</feature>
<evidence type="ECO:0000259" key="5">
    <source>
        <dbReference type="PROSITE" id="PS50222"/>
    </source>
</evidence>
<organism evidence="6">
    <name type="scientific">Oikopleura dioica</name>
    <name type="common">Tunicate</name>
    <dbReference type="NCBI Taxonomy" id="34765"/>
    <lineage>
        <taxon>Eukaryota</taxon>
        <taxon>Metazoa</taxon>
        <taxon>Chordata</taxon>
        <taxon>Tunicata</taxon>
        <taxon>Appendicularia</taxon>
        <taxon>Copelata</taxon>
        <taxon>Oikopleuridae</taxon>
        <taxon>Oikopleura</taxon>
    </lineage>
</organism>
<gene>
    <name evidence="6" type="ORF">GSOID_T00005275001</name>
</gene>
<keyword evidence="3" id="KW-0106">Calcium</keyword>
<dbReference type="GO" id="GO:0005509">
    <property type="term" value="F:calcium ion binding"/>
    <property type="evidence" value="ECO:0007669"/>
    <property type="project" value="InterPro"/>
</dbReference>
<name>E4XAK5_OIKDI</name>
<dbReference type="PANTHER" id="PTHR34524">
    <property type="entry name" value="CALCYPHOSIN"/>
    <property type="match status" value="1"/>
</dbReference>